<keyword evidence="2" id="KW-1185">Reference proteome</keyword>
<name>A0ABV3U3E3_9GAMM</name>
<sequence>MECPSCQRTNATLFGSKNSHDLYQCQHCTLIYMHPMPSTDALADYYHNYHKTPQYTRKLQSKQRRAAKRIWSLKRLCKGKRFIDIGCNAGFAVEAARSLGLDALGIDLDNASIDFARRQYPLAKFQTIAAENLASQGESFDIIYCCEVIEHLANPHTFLDALYAMLNDGGVLFLTTPDIAHFSVKRNLLEWTAIRPPEHLLYFAKASLKQLLEAHQFSKVNFRPNFKPTLKVVAQKRAPKSGRLKQGSDIAAI</sequence>
<reference evidence="1 2" key="1">
    <citation type="journal article" date="2011" name="Int. J. Syst. Evol. Microbiol.">
        <title>Zhongshania antarctica gen. nov., sp. nov. and Zhongshania guokunii sp. nov., gammaproteobacteria respectively isolated from coastal attached (fast) ice and surface seawater of the Antarctic.</title>
        <authorList>
            <person name="Li H.J."/>
            <person name="Zhang X.Y."/>
            <person name="Chen C.X."/>
            <person name="Zhang Y.J."/>
            <person name="Gao Z.M."/>
            <person name="Yu Y."/>
            <person name="Chen X.L."/>
            <person name="Chen B."/>
            <person name="Zhang Y.Z."/>
        </authorList>
    </citation>
    <scope>NUCLEOTIDE SEQUENCE [LARGE SCALE GENOMIC DNA]</scope>
    <source>
        <strain evidence="1 2">ZS6-22T</strain>
    </source>
</reference>
<dbReference type="InterPro" id="IPR029063">
    <property type="entry name" value="SAM-dependent_MTases_sf"/>
</dbReference>
<comment type="caution">
    <text evidence="1">The sequence shown here is derived from an EMBL/GenBank/DDBJ whole genome shotgun (WGS) entry which is preliminary data.</text>
</comment>
<dbReference type="EC" id="2.1.1.222" evidence="1"/>
<organism evidence="1 2">
    <name type="scientific">Zhongshania guokunii</name>
    <dbReference type="NCBI Taxonomy" id="641783"/>
    <lineage>
        <taxon>Bacteria</taxon>
        <taxon>Pseudomonadati</taxon>
        <taxon>Pseudomonadota</taxon>
        <taxon>Gammaproteobacteria</taxon>
        <taxon>Cellvibrionales</taxon>
        <taxon>Spongiibacteraceae</taxon>
        <taxon>Zhongshania</taxon>
    </lineage>
</organism>
<evidence type="ECO:0000313" key="2">
    <source>
        <dbReference type="Proteomes" id="UP001557485"/>
    </source>
</evidence>
<dbReference type="EMBL" id="JBFRYA010000002">
    <property type="protein sequence ID" value="MEX1667976.1"/>
    <property type="molecule type" value="Genomic_DNA"/>
</dbReference>
<dbReference type="Proteomes" id="UP001557485">
    <property type="component" value="Unassembled WGS sequence"/>
</dbReference>
<dbReference type="CDD" id="cd02440">
    <property type="entry name" value="AdoMet_MTases"/>
    <property type="match status" value="1"/>
</dbReference>
<gene>
    <name evidence="1" type="ORF">AB4876_03580</name>
</gene>
<accession>A0ABV3U3E3</accession>
<dbReference type="PANTHER" id="PTHR43861">
    <property type="entry name" value="TRANS-ACONITATE 2-METHYLTRANSFERASE-RELATED"/>
    <property type="match status" value="1"/>
</dbReference>
<dbReference type="SUPFAM" id="SSF53335">
    <property type="entry name" value="S-adenosyl-L-methionine-dependent methyltransferases"/>
    <property type="match status" value="1"/>
</dbReference>
<keyword evidence="1" id="KW-0808">Transferase</keyword>
<dbReference type="RefSeq" id="WP_368380274.1">
    <property type="nucleotide sequence ID" value="NZ_JBFRYA010000002.1"/>
</dbReference>
<dbReference type="GO" id="GO:0102208">
    <property type="term" value="F:2-polyprenyl-6-hydroxyphenol methylase activity"/>
    <property type="evidence" value="ECO:0007669"/>
    <property type="project" value="UniProtKB-EC"/>
</dbReference>
<dbReference type="GO" id="GO:0032259">
    <property type="term" value="P:methylation"/>
    <property type="evidence" value="ECO:0007669"/>
    <property type="project" value="UniProtKB-KW"/>
</dbReference>
<dbReference type="Gene3D" id="3.40.50.150">
    <property type="entry name" value="Vaccinia Virus protein VP39"/>
    <property type="match status" value="1"/>
</dbReference>
<keyword evidence="1" id="KW-0489">Methyltransferase</keyword>
<protein>
    <submittedName>
        <fullName evidence="1">Class I SAM-dependent methyltransferase</fullName>
        <ecNumber evidence="1">2.1.1.222</ecNumber>
        <ecNumber evidence="1">2.1.1.64</ecNumber>
    </submittedName>
</protein>
<evidence type="ECO:0000313" key="1">
    <source>
        <dbReference type="EMBL" id="MEX1667976.1"/>
    </source>
</evidence>
<proteinExistence type="predicted"/>
<dbReference type="EC" id="2.1.1.64" evidence="1"/>
<dbReference type="PANTHER" id="PTHR43861:SF6">
    <property type="entry name" value="METHYLTRANSFERASE TYPE 11"/>
    <property type="match status" value="1"/>
</dbReference>
<dbReference type="GO" id="GO:0061542">
    <property type="term" value="F:3-demethylubiquinol 3-O-methyltransferase activity"/>
    <property type="evidence" value="ECO:0007669"/>
    <property type="project" value="UniProtKB-EC"/>
</dbReference>
<dbReference type="Pfam" id="PF13489">
    <property type="entry name" value="Methyltransf_23"/>
    <property type="match status" value="1"/>
</dbReference>